<sequence length="147" mass="16509">MGWYRGTEMIVEMRVTGFSTPPMEATHGGGAIDYGEQIGALLTTEVCSWLHHFITVADRKLRPFRPYYCALLPQKRVYTSERALVKCNCVRAVSYSARPLMGLNTPPETTGISHHYALYNDISLPNLPLRRFSFKQVTESLSARGAP</sequence>
<dbReference type="AlphaFoldDB" id="A0A8T1DJM9"/>
<protein>
    <submittedName>
        <fullName evidence="1">Uncharacterized protein</fullName>
    </submittedName>
</protein>
<comment type="caution">
    <text evidence="1">The sequence shown here is derived from an EMBL/GenBank/DDBJ whole genome shotgun (WGS) entry which is preliminary data.</text>
</comment>
<gene>
    <name evidence="1" type="ORF">PC117_g10745</name>
</gene>
<evidence type="ECO:0000313" key="1">
    <source>
        <dbReference type="EMBL" id="KAG2939949.1"/>
    </source>
</evidence>
<evidence type="ECO:0000313" key="2">
    <source>
        <dbReference type="Proteomes" id="UP000736787"/>
    </source>
</evidence>
<organism evidence="1 2">
    <name type="scientific">Phytophthora cactorum</name>
    <dbReference type="NCBI Taxonomy" id="29920"/>
    <lineage>
        <taxon>Eukaryota</taxon>
        <taxon>Sar</taxon>
        <taxon>Stramenopiles</taxon>
        <taxon>Oomycota</taxon>
        <taxon>Peronosporomycetes</taxon>
        <taxon>Peronosporales</taxon>
        <taxon>Peronosporaceae</taxon>
        <taxon>Phytophthora</taxon>
    </lineage>
</organism>
<dbReference type="Proteomes" id="UP000736787">
    <property type="component" value="Unassembled WGS sequence"/>
</dbReference>
<accession>A0A8T1DJM9</accession>
<proteinExistence type="predicted"/>
<dbReference type="EMBL" id="RCMK01000265">
    <property type="protein sequence ID" value="KAG2939949.1"/>
    <property type="molecule type" value="Genomic_DNA"/>
</dbReference>
<name>A0A8T1DJM9_9STRA</name>
<reference evidence="1" key="1">
    <citation type="submission" date="2018-10" db="EMBL/GenBank/DDBJ databases">
        <title>Effector identification in a new, highly contiguous assembly of the strawberry crown rot pathogen Phytophthora cactorum.</title>
        <authorList>
            <person name="Armitage A.D."/>
            <person name="Nellist C.F."/>
            <person name="Bates H."/>
            <person name="Vickerstaff R.J."/>
            <person name="Harrison R.J."/>
        </authorList>
    </citation>
    <scope>NUCLEOTIDE SEQUENCE</scope>
    <source>
        <strain evidence="1">4040</strain>
    </source>
</reference>